<dbReference type="GO" id="GO:0005524">
    <property type="term" value="F:ATP binding"/>
    <property type="evidence" value="ECO:0007669"/>
    <property type="project" value="UniProtKB-KW"/>
</dbReference>
<dbReference type="Proteomes" id="UP000823863">
    <property type="component" value="Unassembled WGS sequence"/>
</dbReference>
<dbReference type="PANTHER" id="PTHR40448:SF1">
    <property type="entry name" value="TWO-COMPONENT SENSOR HISTIDINE KINASE"/>
    <property type="match status" value="1"/>
</dbReference>
<feature type="transmembrane region" description="Helical" evidence="1">
    <location>
        <begin position="92"/>
        <end position="113"/>
    </location>
</feature>
<dbReference type="CDD" id="cd16935">
    <property type="entry name" value="HATPase_AgrC-ComD-like"/>
    <property type="match status" value="1"/>
</dbReference>
<keyword evidence="3" id="KW-0067">ATP-binding</keyword>
<accession>A0A9D2PTZ3</accession>
<keyword evidence="1" id="KW-0472">Membrane</keyword>
<keyword evidence="1" id="KW-1133">Transmembrane helix</keyword>
<comment type="caution">
    <text evidence="3">The sequence shown here is derived from an EMBL/GenBank/DDBJ whole genome shotgun (WGS) entry which is preliminary data.</text>
</comment>
<dbReference type="EMBL" id="DWWB01000031">
    <property type="protein sequence ID" value="HJC66364.1"/>
    <property type="molecule type" value="Genomic_DNA"/>
</dbReference>
<organism evidence="3 4">
    <name type="scientific">Candidatus Enterocloster excrementigallinarum</name>
    <dbReference type="NCBI Taxonomy" id="2838558"/>
    <lineage>
        <taxon>Bacteria</taxon>
        <taxon>Bacillati</taxon>
        <taxon>Bacillota</taxon>
        <taxon>Clostridia</taxon>
        <taxon>Lachnospirales</taxon>
        <taxon>Lachnospiraceae</taxon>
        <taxon>Enterocloster</taxon>
    </lineage>
</organism>
<reference evidence="3" key="1">
    <citation type="journal article" date="2021" name="PeerJ">
        <title>Extensive microbial diversity within the chicken gut microbiome revealed by metagenomics and culture.</title>
        <authorList>
            <person name="Gilroy R."/>
            <person name="Ravi A."/>
            <person name="Getino M."/>
            <person name="Pursley I."/>
            <person name="Horton D.L."/>
            <person name="Alikhan N.F."/>
            <person name="Baker D."/>
            <person name="Gharbi K."/>
            <person name="Hall N."/>
            <person name="Watson M."/>
            <person name="Adriaenssens E.M."/>
            <person name="Foster-Nyarko E."/>
            <person name="Jarju S."/>
            <person name="Secka A."/>
            <person name="Antonio M."/>
            <person name="Oren A."/>
            <person name="Chaudhuri R.R."/>
            <person name="La Ragione R."/>
            <person name="Hildebrand F."/>
            <person name="Pallen M.J."/>
        </authorList>
    </citation>
    <scope>NUCLEOTIDE SEQUENCE</scope>
    <source>
        <strain evidence="3">CHK198-12963</strain>
    </source>
</reference>
<reference evidence="3" key="2">
    <citation type="submission" date="2021-04" db="EMBL/GenBank/DDBJ databases">
        <authorList>
            <person name="Gilroy R."/>
        </authorList>
    </citation>
    <scope>NUCLEOTIDE SEQUENCE</scope>
    <source>
        <strain evidence="3">CHK198-12963</strain>
    </source>
</reference>
<dbReference type="InterPro" id="IPR036890">
    <property type="entry name" value="HATPase_C_sf"/>
</dbReference>
<evidence type="ECO:0000256" key="1">
    <source>
        <dbReference type="SAM" id="Phobius"/>
    </source>
</evidence>
<dbReference type="SUPFAM" id="SSF55874">
    <property type="entry name" value="ATPase domain of HSP90 chaperone/DNA topoisomerase II/histidine kinase"/>
    <property type="match status" value="1"/>
</dbReference>
<dbReference type="Gene3D" id="3.30.565.10">
    <property type="entry name" value="Histidine kinase-like ATPase, C-terminal domain"/>
    <property type="match status" value="1"/>
</dbReference>
<gene>
    <name evidence="3" type="ORF">H9931_06525</name>
</gene>
<dbReference type="GO" id="GO:0042802">
    <property type="term" value="F:identical protein binding"/>
    <property type="evidence" value="ECO:0007669"/>
    <property type="project" value="TreeGrafter"/>
</dbReference>
<feature type="domain" description="Sensor histidine kinase NatK-like C-terminal" evidence="2">
    <location>
        <begin position="328"/>
        <end position="433"/>
    </location>
</feature>
<protein>
    <submittedName>
        <fullName evidence="3">ATP-binding protein</fullName>
    </submittedName>
</protein>
<proteinExistence type="predicted"/>
<keyword evidence="1" id="KW-0812">Transmembrane</keyword>
<dbReference type="AlphaFoldDB" id="A0A9D2PTZ3"/>
<feature type="transmembrane region" description="Helical" evidence="1">
    <location>
        <begin position="163"/>
        <end position="183"/>
    </location>
</feature>
<evidence type="ECO:0000259" key="2">
    <source>
        <dbReference type="Pfam" id="PF14501"/>
    </source>
</evidence>
<feature type="transmembrane region" description="Helical" evidence="1">
    <location>
        <begin position="33"/>
        <end position="55"/>
    </location>
</feature>
<dbReference type="PANTHER" id="PTHR40448">
    <property type="entry name" value="TWO-COMPONENT SENSOR HISTIDINE KINASE"/>
    <property type="match status" value="1"/>
</dbReference>
<sequence>MRDMELISCIRFSLQLLAAEGAMVWGLPGRKNFGLRLAAGLAGYFAFALLIFFGLRSLPETKLAGEIAYYILLFGATLGLVWLCWEISEKELLFAGVVAYATQHLAVSLTQVLDYLLRLRDYGAAGAVWYYGLWYVLTPIAVYWLGVRRVRREGELLERDRRMVVLACVTLFIAIIVSLLVRLCGGEEYFLYLKDFICNLYGVLCSALSLCLLFYIPKENRLRREQQLLEQVIRVMGEQQQLSRESMDIINRKCHDIKHQLRALMEMEDGVERRKYLEEIRGAMSIYDAVYQTGNAALDTVLREKALLCQEYEIKFSCMADGKALEFMDTLDVYALFGNALDNAVESVMREEDKEKRLINMRITKQMQILYIHLDNYCREPVRFEDGLPVTSKKDRENHGFGLRSIRHIAEKYDGEVVLKNQEERFILDLLLPILEGR</sequence>
<feature type="transmembrane region" description="Helical" evidence="1">
    <location>
        <begin position="128"/>
        <end position="147"/>
    </location>
</feature>
<keyword evidence="3" id="KW-0547">Nucleotide-binding</keyword>
<dbReference type="Pfam" id="PF14501">
    <property type="entry name" value="HATPase_c_5"/>
    <property type="match status" value="1"/>
</dbReference>
<evidence type="ECO:0000313" key="4">
    <source>
        <dbReference type="Proteomes" id="UP000823863"/>
    </source>
</evidence>
<feature type="transmembrane region" description="Helical" evidence="1">
    <location>
        <begin position="189"/>
        <end position="216"/>
    </location>
</feature>
<feature type="transmembrane region" description="Helical" evidence="1">
    <location>
        <begin position="67"/>
        <end position="85"/>
    </location>
</feature>
<evidence type="ECO:0000313" key="3">
    <source>
        <dbReference type="EMBL" id="HJC66364.1"/>
    </source>
</evidence>
<dbReference type="InterPro" id="IPR032834">
    <property type="entry name" value="NatK-like_C"/>
</dbReference>
<name>A0A9D2PTZ3_9FIRM</name>